<dbReference type="Proteomes" id="UP000664466">
    <property type="component" value="Unassembled WGS sequence"/>
</dbReference>
<feature type="domain" description="YutG/PgpA" evidence="3">
    <location>
        <begin position="18"/>
        <end position="155"/>
    </location>
</feature>
<feature type="transmembrane region" description="Helical" evidence="2">
    <location>
        <begin position="89"/>
        <end position="115"/>
    </location>
</feature>
<dbReference type="GO" id="GO:0009395">
    <property type="term" value="P:phospholipid catabolic process"/>
    <property type="evidence" value="ECO:0007669"/>
    <property type="project" value="UniProtKB-KW"/>
</dbReference>
<dbReference type="SUPFAM" id="SSF101307">
    <property type="entry name" value="YutG-like"/>
    <property type="match status" value="1"/>
</dbReference>
<dbReference type="UniPathway" id="UPA00084">
    <property type="reaction ID" value="UER00504"/>
</dbReference>
<keyword evidence="1" id="KW-0479">Metal-binding</keyword>
<keyword evidence="1" id="KW-0443">Lipid metabolism</keyword>
<keyword evidence="1" id="KW-0460">Magnesium</keyword>
<dbReference type="EMBL" id="JAFMPM010000008">
    <property type="protein sequence ID" value="MBO0614708.1"/>
    <property type="molecule type" value="Genomic_DNA"/>
</dbReference>
<reference evidence="4 6" key="1">
    <citation type="submission" date="2021-03" db="EMBL/GenBank/DDBJ databases">
        <title>Draft genome and methylome analysis of Thiotrix fructosivoruns ATCC 49748.</title>
        <authorList>
            <person name="Fomenkov A."/>
            <person name="Grabovich M.Y."/>
            <person name="Roberts R.J."/>
        </authorList>
    </citation>
    <scope>NUCLEOTIDE SEQUENCE [LARGE SCALE GENOMIC DNA]</scope>
    <source>
        <strain evidence="4 6">ATCC 49748</strain>
    </source>
</reference>
<evidence type="ECO:0000256" key="1">
    <source>
        <dbReference type="PIRNR" id="PIRNR006162"/>
    </source>
</evidence>
<keyword evidence="1 2" id="KW-0812">Transmembrane</keyword>
<dbReference type="AlphaFoldDB" id="A0A8B0SP58"/>
<keyword evidence="1" id="KW-0595">Phospholipid degradation</keyword>
<accession>A0A8B0SP58</accession>
<comment type="function">
    <text evidence="1">Lipid phosphatase which dephosphorylates phosphatidylglycerophosphate (PGP) to phosphatidylglycerol (PG).</text>
</comment>
<keyword evidence="6" id="KW-1185">Reference proteome</keyword>
<comment type="cofactor">
    <cofactor evidence="1">
        <name>Mg(2+)</name>
        <dbReference type="ChEBI" id="CHEBI:18420"/>
    </cofactor>
</comment>
<keyword evidence="1" id="KW-0442">Lipid degradation</keyword>
<sequence>MRSLVTAKTVFSSPVHFLAFGFGSGLSPFAPGTAGTLAAIPLYLLLVQLPFWGYVAVLLVMSLVGIWICGESSRRLGVHDHGGIVWDEFAGYLLTMLAAPAGWVWMVVGFCLFRLFDIWKPWPVRRVDREVSGGFGIMFDDILAGIYAWLALQVLARLFGA</sequence>
<keyword evidence="2" id="KW-1133">Transmembrane helix</keyword>
<dbReference type="PANTHER" id="PTHR36305">
    <property type="entry name" value="PHOSPHATIDYLGLYCEROPHOSPHATASE A"/>
    <property type="match status" value="1"/>
</dbReference>
<keyword evidence="1" id="KW-0997">Cell inner membrane</keyword>
<gene>
    <name evidence="5" type="ORF">J1836_012940</name>
    <name evidence="4" type="ORF">J1836_17550</name>
</gene>
<reference evidence="5" key="2">
    <citation type="submission" date="2021-04" db="EMBL/GenBank/DDBJ databases">
        <title>Complete Genome and methylome analysis of Thiothrix fructosivorans ATCC 49748.</title>
        <authorList>
            <person name="Fomenkov A."/>
            <person name="Sun L."/>
            <person name="Vincze T."/>
            <person name="Grabovich M.Y."/>
            <person name="Roberts R.J."/>
        </authorList>
    </citation>
    <scope>NUCLEOTIDE SEQUENCE</scope>
    <source>
        <strain evidence="5">ATCC 49748</strain>
    </source>
</reference>
<evidence type="ECO:0000256" key="2">
    <source>
        <dbReference type="SAM" id="Phobius"/>
    </source>
</evidence>
<evidence type="ECO:0000259" key="3">
    <source>
        <dbReference type="Pfam" id="PF04608"/>
    </source>
</evidence>
<dbReference type="GO" id="GO:0046872">
    <property type="term" value="F:metal ion binding"/>
    <property type="evidence" value="ECO:0007669"/>
    <property type="project" value="UniProtKB-KW"/>
</dbReference>
<proteinExistence type="predicted"/>
<dbReference type="InterPro" id="IPR007686">
    <property type="entry name" value="YutG/PgpA"/>
</dbReference>
<protein>
    <recommendedName>
        <fullName evidence="1">Phosphatidylglycerophosphatase A</fullName>
        <ecNumber evidence="1">3.1.3.27</ecNumber>
    </recommendedName>
    <alternativeName>
        <fullName evidence="1">Phosphatidylglycerolphosphate phosphatase A</fullName>
    </alternativeName>
</protein>
<keyword evidence="1 2" id="KW-0472">Membrane</keyword>
<keyword evidence="1" id="KW-1208">Phospholipid metabolism</keyword>
<keyword evidence="1" id="KW-0378">Hydrolase</keyword>
<dbReference type="GO" id="GO:0006655">
    <property type="term" value="P:phosphatidylglycerol biosynthetic process"/>
    <property type="evidence" value="ECO:0007669"/>
    <property type="project" value="UniProtKB-UniPathway"/>
</dbReference>
<feature type="transmembrane region" description="Helical" evidence="2">
    <location>
        <begin position="49"/>
        <end position="69"/>
    </location>
</feature>
<evidence type="ECO:0000313" key="6">
    <source>
        <dbReference type="Proteomes" id="UP000664466"/>
    </source>
</evidence>
<comment type="pathway">
    <text evidence="1">Phospholipid metabolism; phosphatidylglycerol biosynthesis; phosphatidylglycerol from CDP-diacylglycerol: step 2/2.</text>
</comment>
<dbReference type="GO" id="GO:0008962">
    <property type="term" value="F:phosphatidylglycerophosphatase activity"/>
    <property type="evidence" value="ECO:0007669"/>
    <property type="project" value="UniProtKB-EC"/>
</dbReference>
<organism evidence="5">
    <name type="scientific">Thiothrix fructosivorans</name>
    <dbReference type="NCBI Taxonomy" id="111770"/>
    <lineage>
        <taxon>Bacteria</taxon>
        <taxon>Pseudomonadati</taxon>
        <taxon>Pseudomonadota</taxon>
        <taxon>Gammaproteobacteria</taxon>
        <taxon>Thiotrichales</taxon>
        <taxon>Thiotrichaceae</taxon>
        <taxon>Thiothrix</taxon>
    </lineage>
</organism>
<evidence type="ECO:0000313" key="5">
    <source>
        <dbReference type="EMBL" id="QTX12831.1"/>
    </source>
</evidence>
<name>A0A8B0SP58_9GAMM</name>
<dbReference type="EC" id="3.1.3.27" evidence="1"/>
<evidence type="ECO:0000313" key="4">
    <source>
        <dbReference type="EMBL" id="MBO0614708.1"/>
    </source>
</evidence>
<dbReference type="CDD" id="cd06971">
    <property type="entry name" value="PgpA"/>
    <property type="match status" value="1"/>
</dbReference>
<dbReference type="InterPro" id="IPR026037">
    <property type="entry name" value="PgpA"/>
</dbReference>
<dbReference type="InterPro" id="IPR036681">
    <property type="entry name" value="PgpA-like_sf"/>
</dbReference>
<dbReference type="Pfam" id="PF04608">
    <property type="entry name" value="PgpA"/>
    <property type="match status" value="1"/>
</dbReference>
<dbReference type="PANTHER" id="PTHR36305:SF1">
    <property type="entry name" value="PHOSPHATIDYLGLYCEROPHOSPHATASE A"/>
    <property type="match status" value="1"/>
</dbReference>
<comment type="subcellular location">
    <subcellularLocation>
        <location evidence="1">Cell inner membrane</location>
        <topology evidence="1">Multi-pass membrane protein</topology>
    </subcellularLocation>
</comment>
<dbReference type="PIRSF" id="PIRSF006162">
    <property type="entry name" value="PgpA"/>
    <property type="match status" value="1"/>
</dbReference>
<feature type="transmembrane region" description="Helical" evidence="2">
    <location>
        <begin position="135"/>
        <end position="156"/>
    </location>
</feature>
<dbReference type="EMBL" id="CP072748">
    <property type="protein sequence ID" value="QTX12831.1"/>
    <property type="molecule type" value="Genomic_DNA"/>
</dbReference>
<comment type="catalytic activity">
    <reaction evidence="1">
        <text>a 1,2-diacyl-sn-glycero-3-phospho-(1'-sn-glycero-3'-phosphate) + H2O = a 1,2-diacyl-sn-glycero-3-phospho-(1'-sn-glycerol) + phosphate</text>
        <dbReference type="Rhea" id="RHEA:33751"/>
        <dbReference type="ChEBI" id="CHEBI:15377"/>
        <dbReference type="ChEBI" id="CHEBI:43474"/>
        <dbReference type="ChEBI" id="CHEBI:60110"/>
        <dbReference type="ChEBI" id="CHEBI:64716"/>
        <dbReference type="EC" id="3.1.3.27"/>
    </reaction>
</comment>
<dbReference type="GO" id="GO:0005886">
    <property type="term" value="C:plasma membrane"/>
    <property type="evidence" value="ECO:0007669"/>
    <property type="project" value="UniProtKB-SubCell"/>
</dbReference>
<keyword evidence="1" id="KW-1003">Cell membrane</keyword>